<dbReference type="RefSeq" id="WP_142808210.1">
    <property type="nucleotide sequence ID" value="NZ_CP036282.1"/>
</dbReference>
<evidence type="ECO:0000313" key="2">
    <source>
        <dbReference type="EMBL" id="QDL52758.1"/>
    </source>
</evidence>
<dbReference type="PROSITE" id="PS51257">
    <property type="entry name" value="PROKAR_LIPOPROTEIN"/>
    <property type="match status" value="1"/>
</dbReference>
<evidence type="ECO:0000256" key="1">
    <source>
        <dbReference type="SAM" id="SignalP"/>
    </source>
</evidence>
<sequence>MKHFSVPMLATTLLLAASLTACETQPVAPSAAVAAKPEVAFVDLQGFDRDLSGALAAKLPKVDVAFYDRIAPSALPERLHHWMASVEAGGGTVKVTPPPGSVTPKDPFLLISAISAVWNASKMVNAAAINAQYKPAQAYDAQIVLKADPQGVSVVDKIVFVQRPSK</sequence>
<dbReference type="KEGG" id="rhg:EXZ61_00410"/>
<keyword evidence="1" id="KW-0732">Signal</keyword>
<dbReference type="Proteomes" id="UP000317365">
    <property type="component" value="Chromosome"/>
</dbReference>
<gene>
    <name evidence="2" type="ORF">EXZ61_00410</name>
</gene>
<dbReference type="EMBL" id="CP036282">
    <property type="protein sequence ID" value="QDL52758.1"/>
    <property type="molecule type" value="Genomic_DNA"/>
</dbReference>
<accession>A0A515EJA9</accession>
<feature type="signal peptide" evidence="1">
    <location>
        <begin position="1"/>
        <end position="21"/>
    </location>
</feature>
<feature type="chain" id="PRO_5022134649" evidence="1">
    <location>
        <begin position="22"/>
        <end position="166"/>
    </location>
</feature>
<evidence type="ECO:0000313" key="3">
    <source>
        <dbReference type="Proteomes" id="UP000317365"/>
    </source>
</evidence>
<organism evidence="2 3">
    <name type="scientific">Rhodoferax aquaticus</name>
    <dbReference type="NCBI Taxonomy" id="2527691"/>
    <lineage>
        <taxon>Bacteria</taxon>
        <taxon>Pseudomonadati</taxon>
        <taxon>Pseudomonadota</taxon>
        <taxon>Betaproteobacteria</taxon>
        <taxon>Burkholderiales</taxon>
        <taxon>Comamonadaceae</taxon>
        <taxon>Rhodoferax</taxon>
    </lineage>
</organism>
<name>A0A515EJA9_9BURK</name>
<proteinExistence type="predicted"/>
<protein>
    <submittedName>
        <fullName evidence="2">Uncharacterized protein</fullName>
    </submittedName>
</protein>
<dbReference type="AlphaFoldDB" id="A0A515EJA9"/>
<keyword evidence="3" id="KW-1185">Reference proteome</keyword>
<reference evidence="3" key="2">
    <citation type="journal article" date="2020" name="Int. J. Syst. Evol. Microbiol.">
        <title>Genomic insights into a novel species Rhodoferax aquaticus sp. nov., isolated from freshwater.</title>
        <authorList>
            <person name="Li T."/>
            <person name="Zhuo Y."/>
            <person name="Jin C.Z."/>
            <person name="Wu X."/>
            <person name="Ko S.R."/>
            <person name="Jin F.J."/>
            <person name="Ahn C.Y."/>
            <person name="Oh H.M."/>
            <person name="Lee H.G."/>
            <person name="Jin L."/>
        </authorList>
    </citation>
    <scope>NUCLEOTIDE SEQUENCE [LARGE SCALE GENOMIC DNA]</scope>
    <source>
        <strain evidence="3">Gr-4</strain>
    </source>
</reference>
<reference evidence="3" key="1">
    <citation type="submission" date="2019-02" db="EMBL/GenBank/DDBJ databases">
        <title>Complete genome sequence of Rhodoferax sp. Gr-4.</title>
        <authorList>
            <person name="Jin L."/>
        </authorList>
    </citation>
    <scope>NUCLEOTIDE SEQUENCE [LARGE SCALE GENOMIC DNA]</scope>
    <source>
        <strain evidence="3">Gr-4</strain>
    </source>
</reference>